<keyword evidence="14" id="KW-1133">Transmembrane helix</keyword>
<dbReference type="Gene3D" id="2.60.120.260">
    <property type="entry name" value="Galactose-binding domain-like"/>
    <property type="match status" value="1"/>
</dbReference>
<dbReference type="PANTHER" id="PTHR42884">
    <property type="entry name" value="PROPROTEIN CONVERTASE SUBTILISIN/KEXIN-RELATED"/>
    <property type="match status" value="1"/>
</dbReference>
<dbReference type="GO" id="GO:0004252">
    <property type="term" value="F:serine-type endopeptidase activity"/>
    <property type="evidence" value="ECO:0007669"/>
    <property type="project" value="UniProtKB-UniRule"/>
</dbReference>
<dbReference type="Gene3D" id="3.30.70.850">
    <property type="entry name" value="Peptidase S8, pro-domain"/>
    <property type="match status" value="1"/>
</dbReference>
<dbReference type="PROSITE" id="PS51892">
    <property type="entry name" value="SUBTILASE"/>
    <property type="match status" value="1"/>
</dbReference>
<dbReference type="GO" id="GO:0005802">
    <property type="term" value="C:trans-Golgi network"/>
    <property type="evidence" value="ECO:0007669"/>
    <property type="project" value="TreeGrafter"/>
</dbReference>
<dbReference type="Pfam" id="PF16470">
    <property type="entry name" value="S8_pro-domain"/>
    <property type="match status" value="1"/>
</dbReference>
<dbReference type="AlphaFoldDB" id="A0A2T7NFU8"/>
<dbReference type="InterPro" id="IPR023827">
    <property type="entry name" value="Peptidase_S8_Asp-AS"/>
</dbReference>
<dbReference type="PANTHER" id="PTHR42884:SF3">
    <property type="entry name" value="FURIN-LIKE PROTEASE 1, ISOFORMS 1_1-X_2"/>
    <property type="match status" value="1"/>
</dbReference>
<dbReference type="InterPro" id="IPR032815">
    <property type="entry name" value="S8_pro-domain"/>
</dbReference>
<dbReference type="Pfam" id="PF01483">
    <property type="entry name" value="P_proprotein"/>
    <property type="match status" value="1"/>
</dbReference>
<evidence type="ECO:0000256" key="1">
    <source>
        <dbReference type="ARBA" id="ARBA00001913"/>
    </source>
</evidence>
<feature type="active site" description="Charge relay system" evidence="10 11">
    <location>
        <position position="149"/>
    </location>
</feature>
<comment type="similarity">
    <text evidence="11 12">Belongs to the peptidase S8 family.</text>
</comment>
<evidence type="ECO:0000256" key="3">
    <source>
        <dbReference type="ARBA" id="ARBA00022685"/>
    </source>
</evidence>
<dbReference type="EMBL" id="PZQS01000013">
    <property type="protein sequence ID" value="PVD20040.1"/>
    <property type="molecule type" value="Genomic_DNA"/>
</dbReference>
<dbReference type="GO" id="GO:0016486">
    <property type="term" value="P:peptide hormone processing"/>
    <property type="evidence" value="ECO:0007669"/>
    <property type="project" value="TreeGrafter"/>
</dbReference>
<keyword evidence="4" id="KW-0732">Signal</keyword>
<dbReference type="Proteomes" id="UP000245119">
    <property type="component" value="Linkage Group LG13"/>
</dbReference>
<keyword evidence="14" id="KW-0812">Transmembrane</keyword>
<keyword evidence="5 11" id="KW-0378">Hydrolase</keyword>
<dbReference type="InterPro" id="IPR006212">
    <property type="entry name" value="Furin_repeat"/>
</dbReference>
<proteinExistence type="inferred from homology"/>
<dbReference type="InterPro" id="IPR022398">
    <property type="entry name" value="Peptidase_S8_His-AS"/>
</dbReference>
<evidence type="ECO:0000256" key="6">
    <source>
        <dbReference type="ARBA" id="ARBA00022825"/>
    </source>
</evidence>
<keyword evidence="2 11" id="KW-0645">Protease</keyword>
<dbReference type="PROSITE" id="PS51829">
    <property type="entry name" value="P_HOMO_B"/>
    <property type="match status" value="1"/>
</dbReference>
<evidence type="ECO:0000256" key="14">
    <source>
        <dbReference type="SAM" id="Phobius"/>
    </source>
</evidence>
<dbReference type="SUPFAM" id="SSF52743">
    <property type="entry name" value="Subtilisin-like"/>
    <property type="match status" value="1"/>
</dbReference>
<protein>
    <recommendedName>
        <fullName evidence="15">P/Homo B domain-containing protein</fullName>
    </recommendedName>
</protein>
<dbReference type="SUPFAM" id="SSF54897">
    <property type="entry name" value="Protease propeptides/inhibitors"/>
    <property type="match status" value="1"/>
</dbReference>
<dbReference type="InterPro" id="IPR009030">
    <property type="entry name" value="Growth_fac_rcpt_cys_sf"/>
</dbReference>
<evidence type="ECO:0000313" key="17">
    <source>
        <dbReference type="Proteomes" id="UP000245119"/>
    </source>
</evidence>
<dbReference type="CDD" id="cd00064">
    <property type="entry name" value="FU"/>
    <property type="match status" value="1"/>
</dbReference>
<dbReference type="GO" id="GO:0000139">
    <property type="term" value="C:Golgi membrane"/>
    <property type="evidence" value="ECO:0007669"/>
    <property type="project" value="TreeGrafter"/>
</dbReference>
<sequence>MNRDIVYVLFDNGRDFILPDYYHFQHRKVSKRSTYPSSHYHRNLAYDPSVRWLEQQVAKKRVKREIIFNDPKWPIMWYLNRGGGLDMNVKQAWQQGYTGKGVVVTILDDGIEKDHPDLKKNYDEQASYDVNGHDPDPQPRYDYSNENRHGTRCAGEVAAQADNHICSVGVAYNAWIGGVRMLDGDVTDSVEAQSLGLNPQHIHVYSASWGPDDDGRTVDGPATLARKAFYDGITKGRGGLGSIFVWASGNGGRDGDNCNCDGYTNSIYTLSISSSTENGNVPWYSEACSSTLATTYSSGSGGEKQIVTTDLRKECTETHTGTSASAPLAAGLIALALQANPSMTWRDMQHIVVETAKPDNLNAADWVSNGVGKKVSHSFGFGLMDASAMVSLARNWTTVPPQHICEIRSLDHNSFHQPDHLFGNRVVPMNGKLTVPLYTDGCEGTVNHVKYLEHVQARITMTSSRRGEIQIFLTSPSLTRSTLLAKRTRDLSREGFNNWAFMTTHNWGEPAKGQWTLEIENGGSQTRTVRLRDWVLVLYGTDSHPRKSPTSVRSANNDYRRYDDWTRPHYYPFFSNFNHTVRPPPPTTTTTTTTTTTSTTTTTATTHMVDHGGSEWSRKGNGRHRTNHHRKNWESFIFGDSMNEAFASKSPAYARRKSQQLNPAAHTCVYETLAKKSNLSSNQQYPRNIRPKLTAGKLINILSFYSCLLLLCSELKEWTLVVMGTEKHPLKQNVSTPSSAASNTFTCAGVTSNGICIECKPGFFKMEEHCVAHCPEHYFGSVQAVHLAGPVQINSSKPLLHTQGVCKPCHTSCLTCRGPSLMDCFQCASGYERQADACEKTMIWDLLDPEILKHLAWAIILCIGAIIIFFVGFVIMQARERGRLCWSVKQNYIPDWTKGAYNGVSVLDDPEVDTSLSNSHDLRGKPSVFRISSTYPNIHGFRAGMVVGGRLEPAESKA</sequence>
<organism evidence="16 17">
    <name type="scientific">Pomacea canaliculata</name>
    <name type="common">Golden apple snail</name>
    <dbReference type="NCBI Taxonomy" id="400727"/>
    <lineage>
        <taxon>Eukaryota</taxon>
        <taxon>Metazoa</taxon>
        <taxon>Spiralia</taxon>
        <taxon>Lophotrochozoa</taxon>
        <taxon>Mollusca</taxon>
        <taxon>Gastropoda</taxon>
        <taxon>Caenogastropoda</taxon>
        <taxon>Architaenioglossa</taxon>
        <taxon>Ampullarioidea</taxon>
        <taxon>Ampullariidae</taxon>
        <taxon>Pomacea</taxon>
    </lineage>
</organism>
<dbReference type="InterPro" id="IPR034182">
    <property type="entry name" value="Kexin/furin"/>
</dbReference>
<keyword evidence="9" id="KW-0325">Glycoprotein</keyword>
<feature type="region of interest" description="Disordered" evidence="13">
    <location>
        <begin position="577"/>
        <end position="626"/>
    </location>
</feature>
<evidence type="ECO:0000259" key="15">
    <source>
        <dbReference type="PROSITE" id="PS51829"/>
    </source>
</evidence>
<evidence type="ECO:0000256" key="4">
    <source>
        <dbReference type="ARBA" id="ARBA00022729"/>
    </source>
</evidence>
<feature type="active site" description="Charge relay system" evidence="10 11">
    <location>
        <position position="323"/>
    </location>
</feature>
<feature type="active site" description="Charge relay system" evidence="10 11">
    <location>
        <position position="108"/>
    </location>
</feature>
<dbReference type="InterPro" id="IPR015500">
    <property type="entry name" value="Peptidase_S8_subtilisin-rel"/>
</dbReference>
<dbReference type="SUPFAM" id="SSF49785">
    <property type="entry name" value="Galactose-binding domain-like"/>
    <property type="match status" value="1"/>
</dbReference>
<keyword evidence="14" id="KW-0472">Membrane</keyword>
<keyword evidence="8" id="KW-1015">Disulfide bond</keyword>
<evidence type="ECO:0000256" key="11">
    <source>
        <dbReference type="PROSITE-ProRule" id="PRU01240"/>
    </source>
</evidence>
<dbReference type="SMART" id="SM00261">
    <property type="entry name" value="FU"/>
    <property type="match status" value="2"/>
</dbReference>
<evidence type="ECO:0000256" key="2">
    <source>
        <dbReference type="ARBA" id="ARBA00022670"/>
    </source>
</evidence>
<dbReference type="InterPro" id="IPR038466">
    <property type="entry name" value="S8_pro-domain_sf"/>
</dbReference>
<dbReference type="InterPro" id="IPR000209">
    <property type="entry name" value="Peptidase_S8/S53_dom"/>
</dbReference>
<evidence type="ECO:0000256" key="5">
    <source>
        <dbReference type="ARBA" id="ARBA00022801"/>
    </source>
</evidence>
<evidence type="ECO:0000256" key="7">
    <source>
        <dbReference type="ARBA" id="ARBA00023145"/>
    </source>
</evidence>
<dbReference type="SUPFAM" id="SSF57184">
    <property type="entry name" value="Growth factor receptor domain"/>
    <property type="match status" value="1"/>
</dbReference>
<dbReference type="FunFam" id="2.60.120.260:FF:000006">
    <property type="entry name" value="Proprotein convertase subtilisin/kexin type 5"/>
    <property type="match status" value="1"/>
</dbReference>
<dbReference type="Pfam" id="PF00082">
    <property type="entry name" value="Peptidase_S8"/>
    <property type="match status" value="1"/>
</dbReference>
<dbReference type="InterPro" id="IPR002884">
    <property type="entry name" value="P_dom"/>
</dbReference>
<dbReference type="CDD" id="cd04059">
    <property type="entry name" value="Peptidases_S8_Protein_convertases_Kexins_Furin-like"/>
    <property type="match status" value="1"/>
</dbReference>
<feature type="compositionally biased region" description="Low complexity" evidence="13">
    <location>
        <begin position="588"/>
        <end position="606"/>
    </location>
</feature>
<feature type="compositionally biased region" description="Basic and acidic residues" evidence="13">
    <location>
        <begin position="608"/>
        <end position="618"/>
    </location>
</feature>
<feature type="transmembrane region" description="Helical" evidence="14">
    <location>
        <begin position="855"/>
        <end position="876"/>
    </location>
</feature>
<dbReference type="PROSITE" id="PS00137">
    <property type="entry name" value="SUBTILASE_HIS"/>
    <property type="match status" value="1"/>
</dbReference>
<reference evidence="16 17" key="1">
    <citation type="submission" date="2018-04" db="EMBL/GenBank/DDBJ databases">
        <title>The genome of golden apple snail Pomacea canaliculata provides insight into stress tolerance and invasive adaptation.</title>
        <authorList>
            <person name="Liu C."/>
            <person name="Liu B."/>
            <person name="Ren Y."/>
            <person name="Zhang Y."/>
            <person name="Wang H."/>
            <person name="Li S."/>
            <person name="Jiang F."/>
            <person name="Yin L."/>
            <person name="Zhang G."/>
            <person name="Qian W."/>
            <person name="Fan W."/>
        </authorList>
    </citation>
    <scope>NUCLEOTIDE SEQUENCE [LARGE SCALE GENOMIC DNA]</scope>
    <source>
        <strain evidence="16">SZHN2017</strain>
        <tissue evidence="16">Muscle</tissue>
    </source>
</reference>
<dbReference type="Gene3D" id="3.40.50.200">
    <property type="entry name" value="Peptidase S8/S53 domain"/>
    <property type="match status" value="1"/>
</dbReference>
<evidence type="ECO:0000313" key="16">
    <source>
        <dbReference type="EMBL" id="PVD20040.1"/>
    </source>
</evidence>
<comment type="cofactor">
    <cofactor evidence="1">
        <name>Ca(2+)</name>
        <dbReference type="ChEBI" id="CHEBI:29108"/>
    </cofactor>
</comment>
<dbReference type="STRING" id="400727.A0A2T7NFU8"/>
<keyword evidence="6 11" id="KW-0720">Serine protease</keyword>
<evidence type="ECO:0000256" key="8">
    <source>
        <dbReference type="ARBA" id="ARBA00023157"/>
    </source>
</evidence>
<feature type="domain" description="P/Homo B" evidence="15">
    <location>
        <begin position="398"/>
        <end position="544"/>
    </location>
</feature>
<keyword evidence="17" id="KW-1185">Reference proteome</keyword>
<dbReference type="OrthoDB" id="300641at2759"/>
<dbReference type="PRINTS" id="PR00723">
    <property type="entry name" value="SUBTILISIN"/>
</dbReference>
<dbReference type="PROSITE" id="PS00138">
    <property type="entry name" value="SUBTILASE_SER"/>
    <property type="match status" value="1"/>
</dbReference>
<gene>
    <name evidence="16" type="ORF">C0Q70_20534</name>
</gene>
<dbReference type="Gene3D" id="2.10.220.10">
    <property type="entry name" value="Hormone Receptor, Insulin-like Growth Factor Receptor 1, Chain A, domain 2"/>
    <property type="match status" value="1"/>
</dbReference>
<comment type="caution">
    <text evidence="16">The sequence shown here is derived from an EMBL/GenBank/DDBJ whole genome shotgun (WGS) entry which is preliminary data.</text>
</comment>
<evidence type="ECO:0000256" key="12">
    <source>
        <dbReference type="RuleBase" id="RU003355"/>
    </source>
</evidence>
<accession>A0A2T7NFU8</accession>
<keyword evidence="3" id="KW-0165">Cleavage on pair of basic residues</keyword>
<evidence type="ECO:0000256" key="10">
    <source>
        <dbReference type="PIRSR" id="PIRSR615500-1"/>
    </source>
</evidence>
<dbReference type="InterPro" id="IPR008979">
    <property type="entry name" value="Galactose-bd-like_sf"/>
</dbReference>
<keyword evidence="7" id="KW-0865">Zymogen</keyword>
<dbReference type="FunFam" id="3.40.50.200:FF:000001">
    <property type="entry name" value="Furin 2, isoform B"/>
    <property type="match status" value="1"/>
</dbReference>
<dbReference type="PROSITE" id="PS00136">
    <property type="entry name" value="SUBTILASE_ASP"/>
    <property type="match status" value="1"/>
</dbReference>
<evidence type="ECO:0000256" key="9">
    <source>
        <dbReference type="ARBA" id="ARBA00023180"/>
    </source>
</evidence>
<dbReference type="InterPro" id="IPR036852">
    <property type="entry name" value="Peptidase_S8/S53_dom_sf"/>
</dbReference>
<evidence type="ECO:0000256" key="13">
    <source>
        <dbReference type="SAM" id="MobiDB-lite"/>
    </source>
</evidence>
<dbReference type="InterPro" id="IPR023828">
    <property type="entry name" value="Peptidase_S8_Ser-AS"/>
</dbReference>
<name>A0A2T7NFU8_POMCA</name>